<keyword evidence="6" id="KW-1185">Reference proteome</keyword>
<name>A0A7W1XS73_9BACL</name>
<evidence type="ECO:0000256" key="2">
    <source>
        <dbReference type="RuleBase" id="RU004447"/>
    </source>
</evidence>
<evidence type="ECO:0000313" key="5">
    <source>
        <dbReference type="EMBL" id="MBA4602095.1"/>
    </source>
</evidence>
<gene>
    <name evidence="5" type="ORF">H2C83_07140</name>
</gene>
<dbReference type="PANTHER" id="PTHR11851:SF49">
    <property type="entry name" value="MITOCHONDRIAL-PROCESSING PEPTIDASE SUBUNIT ALPHA"/>
    <property type="match status" value="1"/>
</dbReference>
<feature type="domain" description="Peptidase M16 N-terminal" evidence="3">
    <location>
        <begin position="12"/>
        <end position="158"/>
    </location>
</feature>
<dbReference type="FunFam" id="3.30.830.10:FF:000008">
    <property type="entry name" value="Mitochondrial-processing peptidase subunit beta"/>
    <property type="match status" value="1"/>
</dbReference>
<dbReference type="EMBL" id="JACEOL010000024">
    <property type="protein sequence ID" value="MBA4602095.1"/>
    <property type="molecule type" value="Genomic_DNA"/>
</dbReference>
<evidence type="ECO:0000313" key="6">
    <source>
        <dbReference type="Proteomes" id="UP000538292"/>
    </source>
</evidence>
<dbReference type="RefSeq" id="WP_181739279.1">
    <property type="nucleotide sequence ID" value="NZ_JACEOL010000024.1"/>
</dbReference>
<organism evidence="5 6">
    <name type="scientific">Thermoactinomyces mirandus</name>
    <dbReference type="NCBI Taxonomy" id="2756294"/>
    <lineage>
        <taxon>Bacteria</taxon>
        <taxon>Bacillati</taxon>
        <taxon>Bacillota</taxon>
        <taxon>Bacilli</taxon>
        <taxon>Bacillales</taxon>
        <taxon>Thermoactinomycetaceae</taxon>
        <taxon>Thermoactinomyces</taxon>
    </lineage>
</organism>
<reference evidence="5 6" key="1">
    <citation type="submission" date="2020-07" db="EMBL/GenBank/DDBJ databases">
        <title>Thermoactinomyces phylogeny.</title>
        <authorList>
            <person name="Dunlap C."/>
        </authorList>
    </citation>
    <scope>NUCLEOTIDE SEQUENCE [LARGE SCALE GENOMIC DNA]</scope>
    <source>
        <strain evidence="5 6">AMNI-1</strain>
    </source>
</reference>
<protein>
    <submittedName>
        <fullName evidence="5">Insulinase family protein</fullName>
    </submittedName>
</protein>
<dbReference type="InterPro" id="IPR007863">
    <property type="entry name" value="Peptidase_M16_C"/>
</dbReference>
<dbReference type="SUPFAM" id="SSF63411">
    <property type="entry name" value="LuxS/MPP-like metallohydrolase"/>
    <property type="match status" value="2"/>
</dbReference>
<accession>A0A7W1XS73</accession>
<dbReference type="InterPro" id="IPR011765">
    <property type="entry name" value="Pept_M16_N"/>
</dbReference>
<sequence length="417" mass="46737">MIVKYTLNNGVRIVAEKIPHVRSVALGIWVGTGSENETPANNGISHFIEHMMFKGTKNRTAREVAEAFDAIGGHVNAFTSKEITCYYFKVLDEHFATALDVLADMFFESIFAENEIEKEKKVVLEEIYMVEDTPDDLVHDLLSEVSIGDHALGYPVLGNAETVQSFKREDLFQYKNQFYVPSNVVIAVAGNLPDGYLELIDEAFSHHQGKTPPVNKEVPVFTPRLKVRKKDTEQTHICLGLPGLPVGHDDLYTLVLLNNVLGGNMSSRLFQEIREERGLAYSVYSYHSSHRDTGLFAVYAGTKHGQEDEVFSCIYQVFDDILNGGLSENELQKAKEQLKGSIMLGLESTNNRMSRLGRDELLLNRNFTLDEIIEQIESITLEDVNRLAQKTFSSPMSLALISPDGKIPASFRRNSIA</sequence>
<dbReference type="PROSITE" id="PS00143">
    <property type="entry name" value="INSULINASE"/>
    <property type="match status" value="1"/>
</dbReference>
<dbReference type="Proteomes" id="UP000538292">
    <property type="component" value="Unassembled WGS sequence"/>
</dbReference>
<dbReference type="InterPro" id="IPR011249">
    <property type="entry name" value="Metalloenz_LuxS/M16"/>
</dbReference>
<evidence type="ECO:0000259" key="3">
    <source>
        <dbReference type="Pfam" id="PF00675"/>
    </source>
</evidence>
<dbReference type="Pfam" id="PF05193">
    <property type="entry name" value="Peptidase_M16_C"/>
    <property type="match status" value="1"/>
</dbReference>
<dbReference type="GO" id="GO:0046872">
    <property type="term" value="F:metal ion binding"/>
    <property type="evidence" value="ECO:0007669"/>
    <property type="project" value="InterPro"/>
</dbReference>
<dbReference type="PANTHER" id="PTHR11851">
    <property type="entry name" value="METALLOPROTEASE"/>
    <property type="match status" value="1"/>
</dbReference>
<dbReference type="Gene3D" id="3.30.830.10">
    <property type="entry name" value="Metalloenzyme, LuxS/M16 peptidase-like"/>
    <property type="match status" value="2"/>
</dbReference>
<evidence type="ECO:0000259" key="4">
    <source>
        <dbReference type="Pfam" id="PF05193"/>
    </source>
</evidence>
<dbReference type="InterPro" id="IPR001431">
    <property type="entry name" value="Pept_M16_Zn_BS"/>
</dbReference>
<dbReference type="GO" id="GO:0004222">
    <property type="term" value="F:metalloendopeptidase activity"/>
    <property type="evidence" value="ECO:0007669"/>
    <property type="project" value="InterPro"/>
</dbReference>
<feature type="domain" description="Peptidase M16 C-terminal" evidence="4">
    <location>
        <begin position="166"/>
        <end position="338"/>
    </location>
</feature>
<comment type="similarity">
    <text evidence="1 2">Belongs to the peptidase M16 family.</text>
</comment>
<dbReference type="GO" id="GO:0006508">
    <property type="term" value="P:proteolysis"/>
    <property type="evidence" value="ECO:0007669"/>
    <property type="project" value="InterPro"/>
</dbReference>
<evidence type="ECO:0000256" key="1">
    <source>
        <dbReference type="ARBA" id="ARBA00007261"/>
    </source>
</evidence>
<comment type="caution">
    <text evidence="5">The sequence shown here is derived from an EMBL/GenBank/DDBJ whole genome shotgun (WGS) entry which is preliminary data.</text>
</comment>
<dbReference type="Pfam" id="PF00675">
    <property type="entry name" value="Peptidase_M16"/>
    <property type="match status" value="1"/>
</dbReference>
<dbReference type="AlphaFoldDB" id="A0A7W1XS73"/>
<proteinExistence type="inferred from homology"/>
<dbReference type="InterPro" id="IPR050361">
    <property type="entry name" value="MPP/UQCRC_Complex"/>
</dbReference>